<keyword evidence="4" id="KW-0408">Iron</keyword>
<keyword evidence="8" id="KW-1185">Reference proteome</keyword>
<dbReference type="InterPro" id="IPR050377">
    <property type="entry name" value="Radical_SAM_PqqE_MftC-like"/>
</dbReference>
<keyword evidence="3" id="KW-0479">Metal-binding</keyword>
<keyword evidence="5" id="KW-0411">Iron-sulfur</keyword>
<sequence>MRFMSREEVEACTPEAWPRSPADAFGRARAVMAKQGLAQPNQQMGQRWPIGCVALEITQRCNLDCTLCYLSENSEAVKDIPLDEVMARVESIFNAYGKNTDVQVTGGEPTLRKRDELLAIVRRIHALGMRATLMTNGIRATRALLRELAAAGLADVAFHVDTTQRRRGYQTEAELNVLRQRYLERAAGLPLSVMFNTTVHDGNFDEIPAVVAFFRARAGRIRTASFQLQANIGRGMQGARGPVITPDTTAAQIERGAGTALQFSSSLIGHPSCSRYVMCLAANGNLYDAFDDRLFVATLQTATAGMAFDRTCPTATARSLALRLFAHPTLWAPVLSWLTRKAWTMRGDLIRSRGHVHTLSFLIHNFMDANRLEADRIEACAFKVITADGPISMCLHNARRDAFILRPIRIHRAASSLFWDPLTGTETSEAAVSNGLAIQPRPLKRRARDRAPRRSFQ</sequence>
<dbReference type="InterPro" id="IPR013785">
    <property type="entry name" value="Aldolase_TIM"/>
</dbReference>
<dbReference type="PANTHER" id="PTHR11228">
    <property type="entry name" value="RADICAL SAM DOMAIN PROTEIN"/>
    <property type="match status" value="1"/>
</dbReference>
<dbReference type="SUPFAM" id="SSF102114">
    <property type="entry name" value="Radical SAM enzymes"/>
    <property type="match status" value="1"/>
</dbReference>
<dbReference type="PANTHER" id="PTHR11228:SF7">
    <property type="entry name" value="PQQA PEPTIDE CYCLASE"/>
    <property type="match status" value="1"/>
</dbReference>
<name>A0ABM8XWG9_9BURK</name>
<dbReference type="CDD" id="cd01335">
    <property type="entry name" value="Radical_SAM"/>
    <property type="match status" value="1"/>
</dbReference>
<accession>A0ABM8XWG9</accession>
<keyword evidence="2" id="KW-0949">S-adenosyl-L-methionine</keyword>
<evidence type="ECO:0000256" key="2">
    <source>
        <dbReference type="ARBA" id="ARBA00022691"/>
    </source>
</evidence>
<evidence type="ECO:0000259" key="6">
    <source>
        <dbReference type="PROSITE" id="PS51918"/>
    </source>
</evidence>
<proteinExistence type="predicted"/>
<evidence type="ECO:0000313" key="7">
    <source>
        <dbReference type="EMBL" id="CAG9184736.1"/>
    </source>
</evidence>
<dbReference type="InterPro" id="IPR007197">
    <property type="entry name" value="rSAM"/>
</dbReference>
<evidence type="ECO:0000256" key="1">
    <source>
        <dbReference type="ARBA" id="ARBA00001966"/>
    </source>
</evidence>
<dbReference type="PROSITE" id="PS51918">
    <property type="entry name" value="RADICAL_SAM"/>
    <property type="match status" value="1"/>
</dbReference>
<dbReference type="SFLD" id="SFLDS00029">
    <property type="entry name" value="Radical_SAM"/>
    <property type="match status" value="1"/>
</dbReference>
<comment type="caution">
    <text evidence="7">The sequence shown here is derived from an EMBL/GenBank/DDBJ whole genome shotgun (WGS) entry which is preliminary data.</text>
</comment>
<gene>
    <name evidence="7" type="primary">moaA_5</name>
    <name evidence="7" type="ORF">LMG23992_05321</name>
</gene>
<protein>
    <submittedName>
        <fullName evidence="7">GTP 3',8-cyclase</fullName>
    </submittedName>
</protein>
<evidence type="ECO:0000256" key="3">
    <source>
        <dbReference type="ARBA" id="ARBA00022723"/>
    </source>
</evidence>
<dbReference type="InterPro" id="IPR058240">
    <property type="entry name" value="rSAM_sf"/>
</dbReference>
<dbReference type="EMBL" id="CAJZAI010000026">
    <property type="protein sequence ID" value="CAG9184736.1"/>
    <property type="molecule type" value="Genomic_DNA"/>
</dbReference>
<comment type="cofactor">
    <cofactor evidence="1">
        <name>[4Fe-4S] cluster</name>
        <dbReference type="ChEBI" id="CHEBI:49883"/>
    </cofactor>
</comment>
<feature type="domain" description="Radical SAM core" evidence="6">
    <location>
        <begin position="47"/>
        <end position="271"/>
    </location>
</feature>
<dbReference type="Pfam" id="PF04055">
    <property type="entry name" value="Radical_SAM"/>
    <property type="match status" value="1"/>
</dbReference>
<evidence type="ECO:0000313" key="8">
    <source>
        <dbReference type="Proteomes" id="UP000727654"/>
    </source>
</evidence>
<evidence type="ECO:0000256" key="5">
    <source>
        <dbReference type="ARBA" id="ARBA00023014"/>
    </source>
</evidence>
<dbReference type="Proteomes" id="UP000727654">
    <property type="component" value="Unassembled WGS sequence"/>
</dbReference>
<reference evidence="7 8" key="1">
    <citation type="submission" date="2021-08" db="EMBL/GenBank/DDBJ databases">
        <authorList>
            <person name="Peeters C."/>
        </authorList>
    </citation>
    <scope>NUCLEOTIDE SEQUENCE [LARGE SCALE GENOMIC DNA]</scope>
    <source>
        <strain evidence="7 8">LMG 23992</strain>
    </source>
</reference>
<dbReference type="SFLD" id="SFLDG01067">
    <property type="entry name" value="SPASM/twitch_domain_containing"/>
    <property type="match status" value="1"/>
</dbReference>
<evidence type="ECO:0000256" key="4">
    <source>
        <dbReference type="ARBA" id="ARBA00023004"/>
    </source>
</evidence>
<organism evidence="7 8">
    <name type="scientific">Cupriavidus laharis</name>
    <dbReference type="NCBI Taxonomy" id="151654"/>
    <lineage>
        <taxon>Bacteria</taxon>
        <taxon>Pseudomonadati</taxon>
        <taxon>Pseudomonadota</taxon>
        <taxon>Betaproteobacteria</taxon>
        <taxon>Burkholderiales</taxon>
        <taxon>Burkholderiaceae</taxon>
        <taxon>Cupriavidus</taxon>
    </lineage>
</organism>
<dbReference type="Gene3D" id="3.20.20.70">
    <property type="entry name" value="Aldolase class I"/>
    <property type="match status" value="1"/>
</dbReference>